<dbReference type="RefSeq" id="YP_010087957.1">
    <property type="nucleotide sequence ID" value="NC_055603.1"/>
</dbReference>
<evidence type="ECO:0000313" key="2">
    <source>
        <dbReference type="Proteomes" id="UP000678193"/>
    </source>
</evidence>
<proteinExistence type="predicted"/>
<reference evidence="1" key="1">
    <citation type="journal article" date="2020" name="Arch. Virol.">
        <title>Complete genome sequence and analysis of a novel lymphocystivirus detected in whitemouth croaker (Micropogonias furnieri): lymphocystis disease virus 4.</title>
        <authorList>
            <person name="Doszpoly A."/>
            <person name="Kajan G.L."/>
            <person name="Puentes R."/>
            <person name="Perretta A."/>
        </authorList>
    </citation>
    <scope>NUCLEOTIDE SEQUENCE</scope>
    <source>
        <strain evidence="1">LCDV-WC</strain>
    </source>
</reference>
<organism evidence="1 2">
    <name type="scientific">Lymphocystis disease virus 4</name>
    <dbReference type="NCBI Taxonomy" id="2704413"/>
    <lineage>
        <taxon>Viruses</taxon>
        <taxon>Varidnaviria</taxon>
        <taxon>Bamfordvirae</taxon>
        <taxon>Nucleocytoviricota</taxon>
        <taxon>Megaviricetes</taxon>
        <taxon>Pimascovirales</taxon>
        <taxon>Pimascovirales incertae sedis</taxon>
        <taxon>Iridoviridae</taxon>
        <taxon>Alphairidovirinae</taxon>
        <taxon>Lymphocystivirus</taxon>
        <taxon>Lymphocystivirus micropogonias1</taxon>
    </lineage>
</organism>
<dbReference type="GeneID" id="65103290"/>
<evidence type="ECO:0000313" key="1">
    <source>
        <dbReference type="EMBL" id="QHR78484.1"/>
    </source>
</evidence>
<protein>
    <submittedName>
        <fullName evidence="1">Uncharacterized protein</fullName>
    </submittedName>
</protein>
<sequence length="311" mass="36455">MIDLTDQKLNTHELKKKELAIKLGVKTEDVIDVNLFKIIDFLGFFNDGKPGLLNRLCSDYFNVSPLKGYRNKTIVNGKMVESFKKKMTEFVMAKIKADSIKINKFMFVADHSNFKDFVREIVYVLNDLKIQEKETSDPVDAADINDCINRIETIVGWCLHEANSGFFVNGSLHPLQIYDTYDFELKPFNSKKYLIRLQSKALMVKPLKDVINSHLFSIIPGTEPFYVSEDKKTIHLWSFTQKRMRYWIKDPYALKFSYFLAKNLIFFLKSQEGPLVQQNIKEAKKKLWIYVYKNILKLINPHINSMDYFKI</sequence>
<accession>A0A6B9XL87</accession>
<dbReference type="EMBL" id="MN803438">
    <property type="protein sequence ID" value="QHR78484.1"/>
    <property type="molecule type" value="Genomic_DNA"/>
</dbReference>
<name>A0A6B9XL87_9VIRU</name>
<keyword evidence="2" id="KW-1185">Reference proteome</keyword>
<dbReference type="Proteomes" id="UP000678193">
    <property type="component" value="Segment"/>
</dbReference>
<dbReference type="KEGG" id="vg:65103290"/>